<dbReference type="EMBL" id="GL377302">
    <property type="protein sequence ID" value="EFJ01950.1"/>
    <property type="molecule type" value="Genomic_DNA"/>
</dbReference>
<protein>
    <submittedName>
        <fullName evidence="1">Uncharacterized protein</fullName>
    </submittedName>
</protein>
<evidence type="ECO:0000313" key="1">
    <source>
        <dbReference type="EMBL" id="EFJ01950.1"/>
    </source>
</evidence>
<dbReference type="HOGENOM" id="CLU_1078319_0_0_1"/>
<reference evidence="1 2" key="1">
    <citation type="journal article" date="2010" name="Nat. Biotechnol.">
        <title>Genome sequence of the model mushroom Schizophyllum commune.</title>
        <authorList>
            <person name="Ohm R.A."/>
            <person name="de Jong J.F."/>
            <person name="Lugones L.G."/>
            <person name="Aerts A."/>
            <person name="Kothe E."/>
            <person name="Stajich J.E."/>
            <person name="de Vries R.P."/>
            <person name="Record E."/>
            <person name="Levasseur A."/>
            <person name="Baker S.E."/>
            <person name="Bartholomew K.A."/>
            <person name="Coutinho P.M."/>
            <person name="Erdmann S."/>
            <person name="Fowler T.J."/>
            <person name="Gathman A.C."/>
            <person name="Lombard V."/>
            <person name="Henrissat B."/>
            <person name="Knabe N."/>
            <person name="Kuees U."/>
            <person name="Lilly W.W."/>
            <person name="Lindquist E."/>
            <person name="Lucas S."/>
            <person name="Magnuson J.K."/>
            <person name="Piumi F."/>
            <person name="Raudaskoski M."/>
            <person name="Salamov A."/>
            <person name="Schmutz J."/>
            <person name="Schwarze F.W.M.R."/>
            <person name="vanKuyk P.A."/>
            <person name="Horton J.S."/>
            <person name="Grigoriev I.V."/>
            <person name="Woesten H.A.B."/>
        </authorList>
    </citation>
    <scope>NUCLEOTIDE SEQUENCE [LARGE SCALE GENOMIC DNA]</scope>
    <source>
        <strain evidence="2">H4-8 / FGSC 9210</strain>
    </source>
</reference>
<gene>
    <name evidence="1" type="ORF">SCHCODRAFT_103164</name>
</gene>
<name>D8PKI2_SCHCM</name>
<organism evidence="2">
    <name type="scientific">Schizophyllum commune (strain H4-8 / FGSC 9210)</name>
    <name type="common">Split gill fungus</name>
    <dbReference type="NCBI Taxonomy" id="578458"/>
    <lineage>
        <taxon>Eukaryota</taxon>
        <taxon>Fungi</taxon>
        <taxon>Dikarya</taxon>
        <taxon>Basidiomycota</taxon>
        <taxon>Agaricomycotina</taxon>
        <taxon>Agaricomycetes</taxon>
        <taxon>Agaricomycetidae</taxon>
        <taxon>Agaricales</taxon>
        <taxon>Schizophyllaceae</taxon>
        <taxon>Schizophyllum</taxon>
    </lineage>
</organism>
<proteinExistence type="predicted"/>
<accession>D8PKI2</accession>
<feature type="non-terminal residue" evidence="1">
    <location>
        <position position="258"/>
    </location>
</feature>
<dbReference type="InParanoid" id="D8PKI2"/>
<dbReference type="Proteomes" id="UP000007431">
    <property type="component" value="Unassembled WGS sequence"/>
</dbReference>
<dbReference type="VEuPathDB" id="FungiDB:SCHCODRAFT_02748052"/>
<evidence type="ECO:0000313" key="2">
    <source>
        <dbReference type="Proteomes" id="UP000007431"/>
    </source>
</evidence>
<sequence length="258" mass="28994">MHAVLTHATQLPPEYRHGEKLFVLTRDVCAPFSRAFDVLPNELDPEGQMARSVQAAMWPVAVYLDHITEMWGALHSAYLGIRDAIISSEQEALKFPLADLTAHHRSVIDHLDEVISSGSTLADSLFDLEREIVAFFSDPPGIRSLINRYRQELVGSTLLESRKDRALAELPPLLASARSNLQAATSDAIQFRIDIEQAVQRFSPRHLAEIRYQPPPVRKRVGAMVAAIAIIFSKYKWTTMPARLTLYSASGKEHLWSR</sequence>
<dbReference type="AlphaFoldDB" id="D8PKI2"/>
<keyword evidence="2" id="KW-1185">Reference proteome</keyword>